<dbReference type="Gene3D" id="3.40.50.2300">
    <property type="match status" value="2"/>
</dbReference>
<evidence type="ECO:0000256" key="1">
    <source>
        <dbReference type="ARBA" id="ARBA00023015"/>
    </source>
</evidence>
<gene>
    <name evidence="5" type="ORF">ACFPPC_01555</name>
</gene>
<sequence>MSQQSRGGGRRPVTMKQVAELAGVHVSTVSRALNPATRPMVVAEAVARVMKAANTLGYRLDPVAASLRTGRSRLVGVLVPDIATSVFTPILTGATARLSTHGYSAMVAYVGADARQQLDLAGDLIARRVDGLILATVSLDDPLVGFCLAEKLPAVLVNRAEKEARVPAVVSDDMRGMQLAIDHLVALGHSRIGHLAGPQQHSTGLLRRQGFLQALAAHGLKAHGLIEAGTYTREEGAQAAQQLIDGHPEITAIVAANDLLALGAYDTVREHGLTCPHDIAIIGHNDMPLVDLVQPPLTTIRISHEEMGRQAADLLQQTIESADSPVRNVVLPPRLIVRGSTAAPRKGRIKSKA</sequence>
<dbReference type="InterPro" id="IPR010982">
    <property type="entry name" value="Lambda_DNA-bd_dom_sf"/>
</dbReference>
<keyword evidence="1" id="KW-0805">Transcription regulation</keyword>
<dbReference type="Proteomes" id="UP001596104">
    <property type="component" value="Unassembled WGS sequence"/>
</dbReference>
<dbReference type="CDD" id="cd06267">
    <property type="entry name" value="PBP1_LacI_sugar_binding-like"/>
    <property type="match status" value="1"/>
</dbReference>
<dbReference type="EMBL" id="JBHSLV010000004">
    <property type="protein sequence ID" value="MFC5391318.1"/>
    <property type="molecule type" value="Genomic_DNA"/>
</dbReference>
<dbReference type="PANTHER" id="PTHR30146:SF109">
    <property type="entry name" value="HTH-TYPE TRANSCRIPTIONAL REGULATOR GALS"/>
    <property type="match status" value="1"/>
</dbReference>
<dbReference type="GO" id="GO:0003677">
    <property type="term" value="F:DNA binding"/>
    <property type="evidence" value="ECO:0007669"/>
    <property type="project" value="UniProtKB-KW"/>
</dbReference>
<keyword evidence="3" id="KW-0804">Transcription</keyword>
<evidence type="ECO:0000313" key="6">
    <source>
        <dbReference type="Proteomes" id="UP001596104"/>
    </source>
</evidence>
<evidence type="ECO:0000256" key="3">
    <source>
        <dbReference type="ARBA" id="ARBA00023163"/>
    </source>
</evidence>
<evidence type="ECO:0000313" key="5">
    <source>
        <dbReference type="EMBL" id="MFC5391318.1"/>
    </source>
</evidence>
<name>A0ABW0H4R9_9HYPH</name>
<dbReference type="CDD" id="cd01392">
    <property type="entry name" value="HTH_LacI"/>
    <property type="match status" value="1"/>
</dbReference>
<dbReference type="InterPro" id="IPR028082">
    <property type="entry name" value="Peripla_BP_I"/>
</dbReference>
<comment type="caution">
    <text evidence="5">The sequence shown here is derived from an EMBL/GenBank/DDBJ whole genome shotgun (WGS) entry which is preliminary data.</text>
</comment>
<evidence type="ECO:0000256" key="2">
    <source>
        <dbReference type="ARBA" id="ARBA00023125"/>
    </source>
</evidence>
<dbReference type="InterPro" id="IPR001761">
    <property type="entry name" value="Peripla_BP/Lac1_sug-bd_dom"/>
</dbReference>
<dbReference type="SUPFAM" id="SSF47413">
    <property type="entry name" value="lambda repressor-like DNA-binding domains"/>
    <property type="match status" value="1"/>
</dbReference>
<dbReference type="PROSITE" id="PS50932">
    <property type="entry name" value="HTH_LACI_2"/>
    <property type="match status" value="1"/>
</dbReference>
<reference evidence="6" key="1">
    <citation type="journal article" date="2019" name="Int. J. Syst. Evol. Microbiol.">
        <title>The Global Catalogue of Microorganisms (GCM) 10K type strain sequencing project: providing services to taxonomists for standard genome sequencing and annotation.</title>
        <authorList>
            <consortium name="The Broad Institute Genomics Platform"/>
            <consortium name="The Broad Institute Genome Sequencing Center for Infectious Disease"/>
            <person name="Wu L."/>
            <person name="Ma J."/>
        </authorList>
    </citation>
    <scope>NUCLEOTIDE SEQUENCE [LARGE SCALE GENOMIC DNA]</scope>
    <source>
        <strain evidence="6">CGMCC 1.16326</strain>
    </source>
</reference>
<dbReference type="Gene3D" id="1.10.260.40">
    <property type="entry name" value="lambda repressor-like DNA-binding domains"/>
    <property type="match status" value="1"/>
</dbReference>
<feature type="domain" description="HTH lacI-type" evidence="4">
    <location>
        <begin position="13"/>
        <end position="69"/>
    </location>
</feature>
<protein>
    <submittedName>
        <fullName evidence="5">LacI family DNA-binding transcriptional regulator</fullName>
    </submittedName>
</protein>
<proteinExistence type="predicted"/>
<dbReference type="SUPFAM" id="SSF53822">
    <property type="entry name" value="Periplasmic binding protein-like I"/>
    <property type="match status" value="1"/>
</dbReference>
<dbReference type="RefSeq" id="WP_377006140.1">
    <property type="nucleotide sequence ID" value="NZ_JBHSLV010000004.1"/>
</dbReference>
<dbReference type="PANTHER" id="PTHR30146">
    <property type="entry name" value="LACI-RELATED TRANSCRIPTIONAL REPRESSOR"/>
    <property type="match status" value="1"/>
</dbReference>
<organism evidence="5 6">
    <name type="scientific">Bosea vestrisii</name>
    <dbReference type="NCBI Taxonomy" id="151416"/>
    <lineage>
        <taxon>Bacteria</taxon>
        <taxon>Pseudomonadati</taxon>
        <taxon>Pseudomonadota</taxon>
        <taxon>Alphaproteobacteria</taxon>
        <taxon>Hyphomicrobiales</taxon>
        <taxon>Boseaceae</taxon>
        <taxon>Bosea</taxon>
    </lineage>
</organism>
<dbReference type="InterPro" id="IPR000843">
    <property type="entry name" value="HTH_LacI"/>
</dbReference>
<keyword evidence="6" id="KW-1185">Reference proteome</keyword>
<dbReference type="Pfam" id="PF00532">
    <property type="entry name" value="Peripla_BP_1"/>
    <property type="match status" value="1"/>
</dbReference>
<dbReference type="Pfam" id="PF00356">
    <property type="entry name" value="LacI"/>
    <property type="match status" value="1"/>
</dbReference>
<keyword evidence="2 5" id="KW-0238">DNA-binding</keyword>
<dbReference type="SMART" id="SM00354">
    <property type="entry name" value="HTH_LACI"/>
    <property type="match status" value="1"/>
</dbReference>
<accession>A0ABW0H4R9</accession>
<evidence type="ECO:0000259" key="4">
    <source>
        <dbReference type="PROSITE" id="PS50932"/>
    </source>
</evidence>